<proteinExistence type="predicted"/>
<sequence>MLVLLSHLASGSFVECQVRSALVLDIRLSELGMYVKRRYDAHKAMELRLAIGAYCQQAMIIGGRPLRARWPRIHEFCPPLVLDTLKT</sequence>
<organism evidence="2">
    <name type="scientific">Laccaria bicolor (strain S238N-H82 / ATCC MYA-4686)</name>
    <name type="common">Bicoloured deceiver</name>
    <name type="synonym">Laccaria laccata var. bicolor</name>
    <dbReference type="NCBI Taxonomy" id="486041"/>
    <lineage>
        <taxon>Eukaryota</taxon>
        <taxon>Fungi</taxon>
        <taxon>Dikarya</taxon>
        <taxon>Basidiomycota</taxon>
        <taxon>Agaricomycotina</taxon>
        <taxon>Agaricomycetes</taxon>
        <taxon>Agaricomycetidae</taxon>
        <taxon>Agaricales</taxon>
        <taxon>Agaricineae</taxon>
        <taxon>Hydnangiaceae</taxon>
        <taxon>Laccaria</taxon>
    </lineage>
</organism>
<evidence type="ECO:0000313" key="2">
    <source>
        <dbReference type="Proteomes" id="UP000001194"/>
    </source>
</evidence>
<dbReference type="InParanoid" id="B0E2U7"/>
<dbReference type="AlphaFoldDB" id="B0E2U7"/>
<name>B0E2U7_LACBS</name>
<keyword evidence="2" id="KW-1185">Reference proteome</keyword>
<dbReference type="HOGENOM" id="CLU_2483755_0_0_1"/>
<gene>
    <name evidence="1" type="ORF">LACBIDRAFT_296103</name>
</gene>
<dbReference type="Proteomes" id="UP000001194">
    <property type="component" value="Unassembled WGS sequence"/>
</dbReference>
<dbReference type="RefSeq" id="XP_001890515.1">
    <property type="nucleotide sequence ID" value="XM_001890480.1"/>
</dbReference>
<dbReference type="KEGG" id="lbc:LACBIDRAFT_296103"/>
<evidence type="ECO:0000313" key="1">
    <source>
        <dbReference type="EMBL" id="EDQ98829.1"/>
    </source>
</evidence>
<protein>
    <submittedName>
        <fullName evidence="1">Predicted protein</fullName>
    </submittedName>
</protein>
<accession>B0E2U7</accession>
<reference evidence="1 2" key="1">
    <citation type="journal article" date="2008" name="Nature">
        <title>The genome of Laccaria bicolor provides insights into mycorrhizal symbiosis.</title>
        <authorList>
            <person name="Martin F."/>
            <person name="Aerts A."/>
            <person name="Ahren D."/>
            <person name="Brun A."/>
            <person name="Danchin E.G.J."/>
            <person name="Duchaussoy F."/>
            <person name="Gibon J."/>
            <person name="Kohler A."/>
            <person name="Lindquist E."/>
            <person name="Pereda V."/>
            <person name="Salamov A."/>
            <person name="Shapiro H.J."/>
            <person name="Wuyts J."/>
            <person name="Blaudez D."/>
            <person name="Buee M."/>
            <person name="Brokstein P."/>
            <person name="Canbaeck B."/>
            <person name="Cohen D."/>
            <person name="Courty P.E."/>
            <person name="Coutinho P.M."/>
            <person name="Delaruelle C."/>
            <person name="Detter J.C."/>
            <person name="Deveau A."/>
            <person name="DiFazio S."/>
            <person name="Duplessis S."/>
            <person name="Fraissinet-Tachet L."/>
            <person name="Lucic E."/>
            <person name="Frey-Klett P."/>
            <person name="Fourrey C."/>
            <person name="Feussner I."/>
            <person name="Gay G."/>
            <person name="Grimwood J."/>
            <person name="Hoegger P.J."/>
            <person name="Jain P."/>
            <person name="Kilaru S."/>
            <person name="Labbe J."/>
            <person name="Lin Y.C."/>
            <person name="Legue V."/>
            <person name="Le Tacon F."/>
            <person name="Marmeisse R."/>
            <person name="Melayah D."/>
            <person name="Montanini B."/>
            <person name="Muratet M."/>
            <person name="Nehls U."/>
            <person name="Niculita-Hirzel H."/>
            <person name="Oudot-Le Secq M.P."/>
            <person name="Peter M."/>
            <person name="Quesneville H."/>
            <person name="Rajashekar B."/>
            <person name="Reich M."/>
            <person name="Rouhier N."/>
            <person name="Schmutz J."/>
            <person name="Yin T."/>
            <person name="Chalot M."/>
            <person name="Henrissat B."/>
            <person name="Kuees U."/>
            <person name="Lucas S."/>
            <person name="Van de Peer Y."/>
            <person name="Podila G.K."/>
            <person name="Polle A."/>
            <person name="Pukkila P.J."/>
            <person name="Richardson P.M."/>
            <person name="Rouze P."/>
            <person name="Sanders I.R."/>
            <person name="Stajich J.E."/>
            <person name="Tunlid A."/>
            <person name="Tuskan G."/>
            <person name="Grigoriev I.V."/>
        </authorList>
    </citation>
    <scope>NUCLEOTIDE SEQUENCE [LARGE SCALE GENOMIC DNA]</scope>
    <source>
        <strain evidence="2">S238N-H82 / ATCC MYA-4686</strain>
    </source>
</reference>
<dbReference type="GeneID" id="6086171"/>
<dbReference type="EMBL" id="DS547191">
    <property type="protein sequence ID" value="EDQ98829.1"/>
    <property type="molecule type" value="Genomic_DNA"/>
</dbReference>